<dbReference type="Pfam" id="PF02954">
    <property type="entry name" value="HTH_8"/>
    <property type="match status" value="1"/>
</dbReference>
<dbReference type="InterPro" id="IPR002078">
    <property type="entry name" value="Sigma_54_int"/>
</dbReference>
<evidence type="ECO:0000256" key="4">
    <source>
        <dbReference type="ARBA" id="ARBA00023125"/>
    </source>
</evidence>
<evidence type="ECO:0000256" key="5">
    <source>
        <dbReference type="ARBA" id="ARBA00023163"/>
    </source>
</evidence>
<dbReference type="InterPro" id="IPR025944">
    <property type="entry name" value="Sigma_54_int_dom_CS"/>
</dbReference>
<dbReference type="PANTHER" id="PTHR32071:SF120">
    <property type="entry name" value="TRANSCRIPTIONAL REGULATOR-RELATED"/>
    <property type="match status" value="1"/>
</dbReference>
<dbReference type="InterPro" id="IPR025943">
    <property type="entry name" value="Sigma_54_int_dom_ATP-bd_2"/>
</dbReference>
<dbReference type="Gene3D" id="1.10.10.60">
    <property type="entry name" value="Homeodomain-like"/>
    <property type="match status" value="1"/>
</dbReference>
<protein>
    <submittedName>
        <fullName evidence="7">DNA-binding transcriptional response regulator, NtrC family, contains REC, AAA-type ATPase, and a Fis-type DNA-binding domains</fullName>
    </submittedName>
</protein>
<dbReference type="AlphaFoldDB" id="A0A1G8PGG1"/>
<proteinExistence type="predicted"/>
<dbReference type="SUPFAM" id="SSF52172">
    <property type="entry name" value="CheY-like"/>
    <property type="match status" value="1"/>
</dbReference>
<dbReference type="InterPro" id="IPR058031">
    <property type="entry name" value="AAA_lid_NorR"/>
</dbReference>
<reference evidence="7 8" key="1">
    <citation type="submission" date="2016-10" db="EMBL/GenBank/DDBJ databases">
        <authorList>
            <person name="de Groot N.N."/>
        </authorList>
    </citation>
    <scope>NUCLEOTIDE SEQUENCE [LARGE SCALE GENOMIC DNA]</scope>
    <source>
        <strain evidence="7 8">CGMCC 1.6133</strain>
    </source>
</reference>
<dbReference type="FunFam" id="3.40.50.300:FF:000006">
    <property type="entry name" value="DNA-binding transcriptional regulator NtrC"/>
    <property type="match status" value="1"/>
</dbReference>
<keyword evidence="5" id="KW-0804">Transcription</keyword>
<dbReference type="PROSITE" id="PS50045">
    <property type="entry name" value="SIGMA54_INTERACT_4"/>
    <property type="match status" value="1"/>
</dbReference>
<dbReference type="GO" id="GO:0006355">
    <property type="term" value="P:regulation of DNA-templated transcription"/>
    <property type="evidence" value="ECO:0007669"/>
    <property type="project" value="InterPro"/>
</dbReference>
<dbReference type="GO" id="GO:0005524">
    <property type="term" value="F:ATP binding"/>
    <property type="evidence" value="ECO:0007669"/>
    <property type="project" value="UniProtKB-KW"/>
</dbReference>
<dbReference type="Gene3D" id="3.40.50.300">
    <property type="entry name" value="P-loop containing nucleotide triphosphate hydrolases"/>
    <property type="match status" value="1"/>
</dbReference>
<dbReference type="PROSITE" id="PS00676">
    <property type="entry name" value="SIGMA54_INTERACT_2"/>
    <property type="match status" value="1"/>
</dbReference>
<dbReference type="InterPro" id="IPR003593">
    <property type="entry name" value="AAA+_ATPase"/>
</dbReference>
<keyword evidence="2" id="KW-0067">ATP-binding</keyword>
<dbReference type="EMBL" id="FNES01000002">
    <property type="protein sequence ID" value="SDI91365.1"/>
    <property type="molecule type" value="Genomic_DNA"/>
</dbReference>
<feature type="domain" description="Sigma-54 factor interaction" evidence="6">
    <location>
        <begin position="143"/>
        <end position="372"/>
    </location>
</feature>
<dbReference type="GO" id="GO:0043565">
    <property type="term" value="F:sequence-specific DNA binding"/>
    <property type="evidence" value="ECO:0007669"/>
    <property type="project" value="InterPro"/>
</dbReference>
<accession>A0A1G8PGG1</accession>
<keyword evidence="1" id="KW-0547">Nucleotide-binding</keyword>
<dbReference type="RefSeq" id="WP_176761434.1">
    <property type="nucleotide sequence ID" value="NZ_FNES01000002.1"/>
</dbReference>
<evidence type="ECO:0000259" key="6">
    <source>
        <dbReference type="PROSITE" id="PS50045"/>
    </source>
</evidence>
<dbReference type="SMART" id="SM00382">
    <property type="entry name" value="AAA"/>
    <property type="match status" value="1"/>
</dbReference>
<evidence type="ECO:0000256" key="3">
    <source>
        <dbReference type="ARBA" id="ARBA00023015"/>
    </source>
</evidence>
<dbReference type="Pfam" id="PF25601">
    <property type="entry name" value="AAA_lid_14"/>
    <property type="match status" value="1"/>
</dbReference>
<dbReference type="InterPro" id="IPR011006">
    <property type="entry name" value="CheY-like_superfamily"/>
</dbReference>
<dbReference type="Proteomes" id="UP000198525">
    <property type="component" value="Unassembled WGS sequence"/>
</dbReference>
<dbReference type="SUPFAM" id="SSF46689">
    <property type="entry name" value="Homeodomain-like"/>
    <property type="match status" value="1"/>
</dbReference>
<sequence length="454" mass="52106">MDVIPNLLLVYRSDSVRMEISENLSSYQKYLMTTDDMKSALNLTQQHPFSIALFELKLFDNSNTIFHRILESLQDTHLVAIVDEKENGDPIKKKLIHDHFFTFLSIPTSPRDLTSVIETLLWMRRFNGKDHYDQSIIVNGRKLESENPRVNTLIIAIQKTARVDAPVLIHGETGAGKELVARAIHHYSRRSNGPFITVNCGAIPRELMQSAFFGYERGAFTDAHQRHIGHIESASGGTLFLDEIGDLPFDMQVCLLRFLENHRIQRLGSHEDIDVDVRIVSATHVDMEEAISNGEFREDLYYRINVLSLCVPPLRDRLEDIENLVDSILMAHSDDRPVNFQGVSEAAMNLMKQYHWPGNIRELSNRLRRAMIMCRTGWIEPDDLALPLLSEAPLTIHIDKVREQAEKRTIRSALVRCNNNISSAAKELGVSRVTLYRLMEKHGIDRDISHWHRR</sequence>
<dbReference type="Gene3D" id="1.10.8.60">
    <property type="match status" value="1"/>
</dbReference>
<organism evidence="7 8">
    <name type="scientific">Billgrantia gudaonensis</name>
    <dbReference type="NCBI Taxonomy" id="376427"/>
    <lineage>
        <taxon>Bacteria</taxon>
        <taxon>Pseudomonadati</taxon>
        <taxon>Pseudomonadota</taxon>
        <taxon>Gammaproteobacteria</taxon>
        <taxon>Oceanospirillales</taxon>
        <taxon>Halomonadaceae</taxon>
        <taxon>Billgrantia</taxon>
    </lineage>
</organism>
<evidence type="ECO:0000313" key="7">
    <source>
        <dbReference type="EMBL" id="SDI91365.1"/>
    </source>
</evidence>
<dbReference type="STRING" id="376427.SAMN04487954_10271"/>
<keyword evidence="4 7" id="KW-0238">DNA-binding</keyword>
<dbReference type="Pfam" id="PF00158">
    <property type="entry name" value="Sigma54_activat"/>
    <property type="match status" value="1"/>
</dbReference>
<name>A0A1G8PGG1_9GAMM</name>
<dbReference type="PROSITE" id="PS00688">
    <property type="entry name" value="SIGMA54_INTERACT_3"/>
    <property type="match status" value="1"/>
</dbReference>
<dbReference type="InterPro" id="IPR002197">
    <property type="entry name" value="HTH_Fis"/>
</dbReference>
<keyword evidence="8" id="KW-1185">Reference proteome</keyword>
<dbReference type="InterPro" id="IPR025662">
    <property type="entry name" value="Sigma_54_int_dom_ATP-bd_1"/>
</dbReference>
<evidence type="ECO:0000313" key="8">
    <source>
        <dbReference type="Proteomes" id="UP000198525"/>
    </source>
</evidence>
<dbReference type="SUPFAM" id="SSF52540">
    <property type="entry name" value="P-loop containing nucleoside triphosphate hydrolases"/>
    <property type="match status" value="1"/>
</dbReference>
<evidence type="ECO:0000256" key="1">
    <source>
        <dbReference type="ARBA" id="ARBA00022741"/>
    </source>
</evidence>
<evidence type="ECO:0000256" key="2">
    <source>
        <dbReference type="ARBA" id="ARBA00022840"/>
    </source>
</evidence>
<dbReference type="PANTHER" id="PTHR32071">
    <property type="entry name" value="TRANSCRIPTIONAL REGULATORY PROTEIN"/>
    <property type="match status" value="1"/>
</dbReference>
<dbReference type="PRINTS" id="PR01590">
    <property type="entry name" value="HTHFIS"/>
</dbReference>
<dbReference type="PROSITE" id="PS00675">
    <property type="entry name" value="SIGMA54_INTERACT_1"/>
    <property type="match status" value="1"/>
</dbReference>
<keyword evidence="3" id="KW-0805">Transcription regulation</keyword>
<gene>
    <name evidence="7" type="ORF">SAMN04487954_10271</name>
</gene>
<dbReference type="InterPro" id="IPR027417">
    <property type="entry name" value="P-loop_NTPase"/>
</dbReference>
<dbReference type="CDD" id="cd00009">
    <property type="entry name" value="AAA"/>
    <property type="match status" value="1"/>
</dbReference>
<dbReference type="InterPro" id="IPR009057">
    <property type="entry name" value="Homeodomain-like_sf"/>
</dbReference>